<dbReference type="InterPro" id="IPR006311">
    <property type="entry name" value="TAT_signal"/>
</dbReference>
<gene>
    <name evidence="5" type="ORF">GURASL_20190</name>
</gene>
<dbReference type="PROSITE" id="PS51677">
    <property type="entry name" value="NODB"/>
    <property type="match status" value="1"/>
</dbReference>
<dbReference type="CDD" id="cd10918">
    <property type="entry name" value="CE4_NodB_like_5s_6s"/>
    <property type="match status" value="1"/>
</dbReference>
<dbReference type="Proteomes" id="UP001317705">
    <property type="component" value="Chromosome"/>
</dbReference>
<evidence type="ECO:0000256" key="1">
    <source>
        <dbReference type="ARBA" id="ARBA00022729"/>
    </source>
</evidence>
<evidence type="ECO:0000256" key="3">
    <source>
        <dbReference type="SAM" id="SignalP"/>
    </source>
</evidence>
<dbReference type="InterPro" id="IPR011330">
    <property type="entry name" value="Glyco_hydro/deAcase_b/a-brl"/>
</dbReference>
<dbReference type="InterPro" id="IPR002509">
    <property type="entry name" value="NODB_dom"/>
</dbReference>
<dbReference type="EMBL" id="AP027151">
    <property type="protein sequence ID" value="BDV43096.1"/>
    <property type="molecule type" value="Genomic_DNA"/>
</dbReference>
<keyword evidence="2" id="KW-0479">Metal-binding</keyword>
<dbReference type="RefSeq" id="WP_281999212.1">
    <property type="nucleotide sequence ID" value="NZ_AP027151.1"/>
</dbReference>
<reference evidence="5 6" key="1">
    <citation type="submission" date="2022-12" db="EMBL/GenBank/DDBJ databases">
        <title>Polyphasic characterization of Geotalea uranireducens NIT-SL11 newly isolated from a complex of sewage sludge and microbially reduced graphene oxide.</title>
        <authorList>
            <person name="Xie L."/>
            <person name="Yoshida N."/>
            <person name="Meng L."/>
        </authorList>
    </citation>
    <scope>NUCLEOTIDE SEQUENCE [LARGE SCALE GENOMIC DNA]</scope>
    <source>
        <strain evidence="5 6">NIT-SL11</strain>
    </source>
</reference>
<keyword evidence="1 3" id="KW-0732">Signal</keyword>
<evidence type="ECO:0000313" key="5">
    <source>
        <dbReference type="EMBL" id="BDV43096.1"/>
    </source>
</evidence>
<evidence type="ECO:0000259" key="4">
    <source>
        <dbReference type="PROSITE" id="PS51677"/>
    </source>
</evidence>
<dbReference type="PANTHER" id="PTHR34216:SF7">
    <property type="entry name" value="POLY-BETA-1,6-N-ACETYL-D-GLUCOSAMINE N-DEACETYLASE"/>
    <property type="match status" value="1"/>
</dbReference>
<name>A0ABM8EL99_9BACT</name>
<proteinExistence type="predicted"/>
<dbReference type="InterPro" id="IPR051398">
    <property type="entry name" value="Polysacch_Deacetylase"/>
</dbReference>
<keyword evidence="2" id="KW-0411">Iron-sulfur</keyword>
<accession>A0ABM8EL99</accession>
<dbReference type="Gene3D" id="3.20.20.370">
    <property type="entry name" value="Glycoside hydrolase/deacetylase"/>
    <property type="match status" value="1"/>
</dbReference>
<dbReference type="Pfam" id="PF01522">
    <property type="entry name" value="Polysacc_deac_1"/>
    <property type="match status" value="1"/>
</dbReference>
<keyword evidence="2" id="KW-0408">Iron</keyword>
<feature type="domain" description="NodB homology" evidence="4">
    <location>
        <begin position="86"/>
        <end position="256"/>
    </location>
</feature>
<dbReference type="PANTHER" id="PTHR34216">
    <property type="match status" value="1"/>
</dbReference>
<keyword evidence="6" id="KW-1185">Reference proteome</keyword>
<feature type="chain" id="PRO_5046809363" evidence="3">
    <location>
        <begin position="28"/>
        <end position="256"/>
    </location>
</feature>
<organism evidence="5 6">
    <name type="scientific">Geotalea uraniireducens</name>
    <dbReference type="NCBI Taxonomy" id="351604"/>
    <lineage>
        <taxon>Bacteria</taxon>
        <taxon>Pseudomonadati</taxon>
        <taxon>Thermodesulfobacteriota</taxon>
        <taxon>Desulfuromonadia</taxon>
        <taxon>Geobacterales</taxon>
        <taxon>Geobacteraceae</taxon>
        <taxon>Geotalea</taxon>
    </lineage>
</organism>
<protein>
    <submittedName>
        <fullName evidence="5">Polysaccharide deacetylase</fullName>
    </submittedName>
</protein>
<feature type="signal peptide" evidence="3">
    <location>
        <begin position="1"/>
        <end position="27"/>
    </location>
</feature>
<evidence type="ECO:0000256" key="2">
    <source>
        <dbReference type="ARBA" id="ARBA00023014"/>
    </source>
</evidence>
<dbReference type="SUPFAM" id="SSF88713">
    <property type="entry name" value="Glycoside hydrolase/deacetylase"/>
    <property type="match status" value="1"/>
</dbReference>
<evidence type="ECO:0000313" key="6">
    <source>
        <dbReference type="Proteomes" id="UP001317705"/>
    </source>
</evidence>
<sequence length="256" mass="28500">MNLNRRQFIVLSGAALASLTLPFRCLAAERGTVPVLLYHDISNQHRDPYTIAPSLFAAQLEWLHQQGYRVVTVSEACAAPQDETGRLAVISFDDGYASFINYALPLCKAYSFSATIAVIGNLVGKYMEREGRRPMLSWDEYRYLSAECSIEIACHTFGLHSMAALGKPTVSALAADLFRFQQIIEHELGKKASVLAWPYGVYRPDWVDVARQAGFTYLLTSNEGLLGPGTDWLAIPRLAINNKLDLISFQQYLGED</sequence>
<dbReference type="PROSITE" id="PS51318">
    <property type="entry name" value="TAT"/>
    <property type="match status" value="1"/>
</dbReference>